<comment type="similarity">
    <text evidence="2">Belongs to the 5'-nucleotidase family.</text>
</comment>
<dbReference type="CDD" id="cd00845">
    <property type="entry name" value="MPP_UshA_N_like"/>
    <property type="match status" value="1"/>
</dbReference>
<dbReference type="PIRSF" id="PIRSF036361">
    <property type="entry name" value="YunD"/>
    <property type="match status" value="1"/>
</dbReference>
<protein>
    <submittedName>
        <fullName evidence="5">Bifunctional metallophosphatase/5'-nucleotidase</fullName>
    </submittedName>
</protein>
<dbReference type="GO" id="GO:0008768">
    <property type="term" value="F:UDP-sugar diphosphatase activity"/>
    <property type="evidence" value="ECO:0007669"/>
    <property type="project" value="TreeGrafter"/>
</dbReference>
<reference evidence="5" key="1">
    <citation type="submission" date="2022-02" db="EMBL/GenBank/DDBJ databases">
        <title>Fredinandcohnia quinoae sp. nov. isolated from Chenopodium quinoa seeds.</title>
        <authorList>
            <person name="Saati-Santamaria Z."/>
            <person name="Flores-Felix J.D."/>
            <person name="Igual J.M."/>
            <person name="Velazquez E."/>
            <person name="Garcia-Fraile P."/>
            <person name="Martinez-Molina E."/>
        </authorList>
    </citation>
    <scope>NUCLEOTIDE SEQUENCE</scope>
    <source>
        <strain evidence="5">SECRCQ15</strain>
    </source>
</reference>
<dbReference type="GO" id="GO:0008253">
    <property type="term" value="F:5'-nucleotidase activity"/>
    <property type="evidence" value="ECO:0007669"/>
    <property type="project" value="TreeGrafter"/>
</dbReference>
<gene>
    <name evidence="5" type="ORF">MJG50_09445</name>
</gene>
<dbReference type="Gene3D" id="3.60.21.10">
    <property type="match status" value="1"/>
</dbReference>
<proteinExistence type="inferred from homology"/>
<comment type="caution">
    <text evidence="5">The sequence shown here is derived from an EMBL/GenBank/DDBJ whole genome shotgun (WGS) entry which is preliminary data.</text>
</comment>
<dbReference type="SUPFAM" id="SSF56300">
    <property type="entry name" value="Metallo-dependent phosphatases"/>
    <property type="match status" value="1"/>
</dbReference>
<keyword evidence="2" id="KW-0378">Hydrolase</keyword>
<dbReference type="GO" id="GO:0000166">
    <property type="term" value="F:nucleotide binding"/>
    <property type="evidence" value="ECO:0007669"/>
    <property type="project" value="UniProtKB-KW"/>
</dbReference>
<dbReference type="PANTHER" id="PTHR11575">
    <property type="entry name" value="5'-NUCLEOTIDASE-RELATED"/>
    <property type="match status" value="1"/>
</dbReference>
<evidence type="ECO:0000313" key="6">
    <source>
        <dbReference type="Proteomes" id="UP001431131"/>
    </source>
</evidence>
<dbReference type="PANTHER" id="PTHR11575:SF23">
    <property type="entry name" value="5-NUCLEOTIDASE FAMILY PROTEIN"/>
    <property type="match status" value="1"/>
</dbReference>
<dbReference type="GO" id="GO:0009166">
    <property type="term" value="P:nucleotide catabolic process"/>
    <property type="evidence" value="ECO:0007669"/>
    <property type="project" value="InterPro"/>
</dbReference>
<dbReference type="InterPro" id="IPR006179">
    <property type="entry name" value="5_nucleotidase/apyrase"/>
</dbReference>
<dbReference type="EMBL" id="JAKTTI010000012">
    <property type="protein sequence ID" value="MCH1625552.1"/>
    <property type="molecule type" value="Genomic_DNA"/>
</dbReference>
<dbReference type="PRINTS" id="PR01607">
    <property type="entry name" value="APYRASEFAMLY"/>
</dbReference>
<name>A0AAW5E6M6_9BACI</name>
<dbReference type="GO" id="GO:0030288">
    <property type="term" value="C:outer membrane-bounded periplasmic space"/>
    <property type="evidence" value="ECO:0007669"/>
    <property type="project" value="TreeGrafter"/>
</dbReference>
<sequence length="465" mass="52995">MIETLHIYHTNDLHSHFDQWPKITKYITDMRQLHSNQKEEMLLIDIGDHMDRFHPISEADYGKTNIQLLNRLDYDYVTIGNNEGITLSYDQLDSLYDEANFKVVLGNFFDRNGNQPSWAIPFDIHTLPSGVKIGIIGLTVHYISLYKLLGWNVTDPFKELKKLVDQLSDKTDILMLLSHLGINEDEKIAQQFPEVDIILGGHTHHLLDNGKLIKNTLLCGAGKYGNYIGHVKLQIDTEKRKIHSRKANVIQTNELAESNRTKDELDILYKNSINALNRDIIAELDDDLLIDWHKESSFSTLLARALKEWCGGEISMVNAGVLLDSLPKGIVTRGDLHRVCPHPINPCKVMVRGDHLKEIIIQAYTEQMENLEIKGLGFRGKLMGKMIYDGVQIKSTILSDGLKHVADIKINHEDIDPGRLYSVATIDMFTFGMLFPEIRDAKDKKYYMPELLRDVLAIALKKGSL</sequence>
<dbReference type="InterPro" id="IPR036907">
    <property type="entry name" value="5'-Nucleotdase_C_sf"/>
</dbReference>
<dbReference type="Pfam" id="PF02872">
    <property type="entry name" value="5_nucleotid_C"/>
    <property type="match status" value="1"/>
</dbReference>
<keyword evidence="6" id="KW-1185">Reference proteome</keyword>
<feature type="domain" description="Calcineurin-like phosphoesterase" evidence="3">
    <location>
        <begin position="6"/>
        <end position="205"/>
    </location>
</feature>
<dbReference type="Pfam" id="PF00149">
    <property type="entry name" value="Metallophos"/>
    <property type="match status" value="1"/>
</dbReference>
<evidence type="ECO:0000313" key="5">
    <source>
        <dbReference type="EMBL" id="MCH1625552.1"/>
    </source>
</evidence>
<evidence type="ECO:0000259" key="3">
    <source>
        <dbReference type="Pfam" id="PF00149"/>
    </source>
</evidence>
<evidence type="ECO:0000259" key="4">
    <source>
        <dbReference type="Pfam" id="PF02872"/>
    </source>
</evidence>
<dbReference type="Proteomes" id="UP001431131">
    <property type="component" value="Unassembled WGS sequence"/>
</dbReference>
<dbReference type="InterPro" id="IPR029052">
    <property type="entry name" value="Metallo-depent_PP-like"/>
</dbReference>
<keyword evidence="2" id="KW-0547">Nucleotide-binding</keyword>
<dbReference type="InterPro" id="IPR008334">
    <property type="entry name" value="5'-Nucleotdase_C"/>
</dbReference>
<dbReference type="InterPro" id="IPR011240">
    <property type="entry name" value="Pesterase_YunD"/>
</dbReference>
<dbReference type="AlphaFoldDB" id="A0AAW5E6M6"/>
<feature type="domain" description="5'-Nucleotidase C-terminal" evidence="4">
    <location>
        <begin position="292"/>
        <end position="427"/>
    </location>
</feature>
<evidence type="ECO:0000256" key="2">
    <source>
        <dbReference type="RuleBase" id="RU362119"/>
    </source>
</evidence>
<accession>A0AAW5E6M6</accession>
<organism evidence="5 6">
    <name type="scientific">Fredinandcohnia quinoae</name>
    <dbReference type="NCBI Taxonomy" id="2918902"/>
    <lineage>
        <taxon>Bacteria</taxon>
        <taxon>Bacillati</taxon>
        <taxon>Bacillota</taxon>
        <taxon>Bacilli</taxon>
        <taxon>Bacillales</taxon>
        <taxon>Bacillaceae</taxon>
        <taxon>Fredinandcohnia</taxon>
    </lineage>
</organism>
<keyword evidence="1" id="KW-0732">Signal</keyword>
<dbReference type="InterPro" id="IPR004843">
    <property type="entry name" value="Calcineurin-like_PHP"/>
</dbReference>
<dbReference type="Gene3D" id="3.90.780.10">
    <property type="entry name" value="5'-Nucleotidase, C-terminal domain"/>
    <property type="match status" value="1"/>
</dbReference>
<dbReference type="SUPFAM" id="SSF55816">
    <property type="entry name" value="5'-nucleotidase (syn. UDP-sugar hydrolase), C-terminal domain"/>
    <property type="match status" value="1"/>
</dbReference>
<evidence type="ECO:0000256" key="1">
    <source>
        <dbReference type="ARBA" id="ARBA00022729"/>
    </source>
</evidence>